<evidence type="ECO:0000256" key="4">
    <source>
        <dbReference type="ARBA" id="ARBA00022801"/>
    </source>
</evidence>
<keyword evidence="1" id="KW-0479">Metal-binding</keyword>
<dbReference type="PROSITE" id="PS51194">
    <property type="entry name" value="HELICASE_CTER"/>
    <property type="match status" value="1"/>
</dbReference>
<dbReference type="SUPFAM" id="SSF52540">
    <property type="entry name" value="P-loop containing nucleoside triphosphate hydrolases"/>
    <property type="match status" value="2"/>
</dbReference>
<keyword evidence="5" id="KW-0862">Zinc</keyword>
<evidence type="ECO:0000256" key="5">
    <source>
        <dbReference type="ARBA" id="ARBA00022833"/>
    </source>
</evidence>
<feature type="compositionally biased region" description="Basic and acidic residues" evidence="7">
    <location>
        <begin position="130"/>
        <end position="144"/>
    </location>
</feature>
<dbReference type="EMBL" id="WJXW01000002">
    <property type="protein sequence ID" value="KAF9739243.1"/>
    <property type="molecule type" value="Genomic_DNA"/>
</dbReference>
<keyword evidence="2" id="KW-0547">Nucleotide-binding</keyword>
<feature type="domain" description="Helicase C-terminal" evidence="9">
    <location>
        <begin position="661"/>
        <end position="819"/>
    </location>
</feature>
<evidence type="ECO:0000256" key="7">
    <source>
        <dbReference type="SAM" id="MobiDB-lite"/>
    </source>
</evidence>
<evidence type="ECO:0000313" key="11">
    <source>
        <dbReference type="Proteomes" id="UP000756921"/>
    </source>
</evidence>
<feature type="compositionally biased region" description="Low complexity" evidence="7">
    <location>
        <begin position="73"/>
        <end position="91"/>
    </location>
</feature>
<reference evidence="10" key="1">
    <citation type="journal article" date="2020" name="Mol. Plant Microbe Interact.">
        <title>Genome Sequence of the Biocontrol Agent Coniothyrium minitans strain Conio (IMI 134523).</title>
        <authorList>
            <person name="Patel D."/>
            <person name="Shittu T.A."/>
            <person name="Baroncelli R."/>
            <person name="Muthumeenakshi S."/>
            <person name="Osborne T.H."/>
            <person name="Janganan T.K."/>
            <person name="Sreenivasaprasad S."/>
        </authorList>
    </citation>
    <scope>NUCLEOTIDE SEQUENCE</scope>
    <source>
        <strain evidence="10">Conio</strain>
    </source>
</reference>
<dbReference type="FunFam" id="3.40.50.10810:FF:000114">
    <property type="entry name" value="DNA repair protein rad8"/>
    <property type="match status" value="1"/>
</dbReference>
<dbReference type="AlphaFoldDB" id="A0A9P6GQA4"/>
<dbReference type="Gene3D" id="3.30.40.10">
    <property type="entry name" value="Zinc/RING finger domain, C3HC4 (zinc finger)"/>
    <property type="match status" value="1"/>
</dbReference>
<dbReference type="CDD" id="cd18793">
    <property type="entry name" value="SF2_C_SNF"/>
    <property type="match status" value="1"/>
</dbReference>
<dbReference type="InterPro" id="IPR049730">
    <property type="entry name" value="SNF2/RAD54-like_C"/>
</dbReference>
<dbReference type="PROSITE" id="PS51192">
    <property type="entry name" value="HELICASE_ATP_BIND_1"/>
    <property type="match status" value="1"/>
</dbReference>
<dbReference type="InterPro" id="IPR014001">
    <property type="entry name" value="Helicase_ATP-bd"/>
</dbReference>
<feature type="compositionally biased region" description="Low complexity" evidence="7">
    <location>
        <begin position="105"/>
        <end position="115"/>
    </location>
</feature>
<dbReference type="InterPro" id="IPR011011">
    <property type="entry name" value="Znf_FYVE_PHD"/>
</dbReference>
<dbReference type="Pfam" id="PF00176">
    <property type="entry name" value="SNF2-rel_dom"/>
    <property type="match status" value="1"/>
</dbReference>
<dbReference type="CDD" id="cd15566">
    <property type="entry name" value="PHD3_NSD"/>
    <property type="match status" value="1"/>
</dbReference>
<sequence>MPLETPPKRGGVLENLLAQFGARQTPTSATGARSQAIRETDSPQTATVAREAASPARNNQPGPQLPHAIPELSNISRTTFVSSSSSSGSTEHTSESESETETESPNESSTPNPKTSLRRARRSYAQLEGLKMENRRKDRDEAPRRSTRVRKSDILASDTVYYPPTPPAKRKSGAPSPRKLDTVRARLRDDIAQKTQGKANGFIVAHKELFLPLLPLQNYVTKLIANDQAPSVVQYKRLPAQPKGVKATMKPYQLDGLSFLAYLHKNGFSGILSDEMGLGKTLQTLSLFQYLEEQDRESGVVSEESRPYLVICPLSVLNSWVNEARKWVPELKILRYHGTPGERDRLKRVAQGLEDQYGNETAHARDRKASKKAGLMVSKLPTESASDSYKIIVTTYDTFKAEQSWFRHSFLWRYVVLDEGHMIKSNVTQISTALKRISSEHRLILTGTPVQNDLVELWSLLAWLLPDVFTDNTQTLFKESFDLAHGRANQKTMDDARRLLELIMLRRMKDSPGVHLDLPPKEEVLLYVPLTPMQRFWYTRLLTRVDDSMLDDLFTDGKTKELAALEAEKKKNELRRTQQNATPSDDKEQWGETAAIVRQAVQTEQKGGAANSAWRKLMNLVMQLRKCCSHPYLIPGAMPEPYYAGQHVIRSSGKFIMLEKLLRHSIFDQHKKVLIFSGFTETLDWCESMLEMISNFGQDFKHLRLDGGVGRARRNLEMRLFNDKKSDYKAMLLSTRAGGLGITLTAAEDVFFLDEDWNPQVTLQAEARAHRIGQQKKVTIYKLCTQGTVEEQMIGRIRKKLYLSTKITESMRTMFGEHVSDTGGTSLVGGDAPEMNTSQLKSLVRRGAQTLSHPEIDVTEMLSWDLETMLQKCRDKPADPQTDVDSMEVDEKKWLSVIERVETAVFDGKRYQRQREKVGLKGGTDVSNIRKDRRQRKEMTVMVDGYEVSKESLDCAQWEAVPTMAGKDPRLADAVREKRHEYVHEDHCLSCFQDSRIGHMVECKSCPRALHFDCLDEEYQEKVKGFSGFFCPQHYCCECGKNTTDAGGLVYRCRWCPRGFCEDCIEWGEENLELIGENLPEFEMMHQPSAQTGFYIKCPDCVETMQEDEEKSEWITKMEIAYTEQHEEWFKKQEAEQQRVEQQQDAAQAFRRINSDVLKASNYLRVPLDDDERGSTPSLTDNSTTNDESGLKTPRVQTSHTPSKKRMSKLDLYSAGSPQKRARPGQRAWSNGYDLSDDDI</sequence>
<dbReference type="CDD" id="cd17919">
    <property type="entry name" value="DEXHc_Snf"/>
    <property type="match status" value="1"/>
</dbReference>
<dbReference type="SMART" id="SM00249">
    <property type="entry name" value="PHD"/>
    <property type="match status" value="1"/>
</dbReference>
<dbReference type="GO" id="GO:0016787">
    <property type="term" value="F:hydrolase activity"/>
    <property type="evidence" value="ECO:0007669"/>
    <property type="project" value="UniProtKB-KW"/>
</dbReference>
<dbReference type="InterPro" id="IPR027417">
    <property type="entry name" value="P-loop_NTPase"/>
</dbReference>
<dbReference type="GO" id="GO:0008270">
    <property type="term" value="F:zinc ion binding"/>
    <property type="evidence" value="ECO:0007669"/>
    <property type="project" value="UniProtKB-KW"/>
</dbReference>
<proteinExistence type="predicted"/>
<keyword evidence="4" id="KW-0378">Hydrolase</keyword>
<keyword evidence="3" id="KW-0863">Zinc-finger</keyword>
<dbReference type="Proteomes" id="UP000756921">
    <property type="component" value="Unassembled WGS sequence"/>
</dbReference>
<dbReference type="InterPro" id="IPR000330">
    <property type="entry name" value="SNF2_N"/>
</dbReference>
<organism evidence="10 11">
    <name type="scientific">Paraphaeosphaeria minitans</name>
    <dbReference type="NCBI Taxonomy" id="565426"/>
    <lineage>
        <taxon>Eukaryota</taxon>
        <taxon>Fungi</taxon>
        <taxon>Dikarya</taxon>
        <taxon>Ascomycota</taxon>
        <taxon>Pezizomycotina</taxon>
        <taxon>Dothideomycetes</taxon>
        <taxon>Pleosporomycetidae</taxon>
        <taxon>Pleosporales</taxon>
        <taxon>Massarineae</taxon>
        <taxon>Didymosphaeriaceae</taxon>
        <taxon>Paraphaeosphaeria</taxon>
    </lineage>
</organism>
<dbReference type="GO" id="GO:0005524">
    <property type="term" value="F:ATP binding"/>
    <property type="evidence" value="ECO:0007669"/>
    <property type="project" value="InterPro"/>
</dbReference>
<dbReference type="Gene3D" id="3.40.50.10810">
    <property type="entry name" value="Tandem AAA-ATPase domain"/>
    <property type="match status" value="1"/>
</dbReference>
<dbReference type="PANTHER" id="PTHR10799">
    <property type="entry name" value="SNF2/RAD54 HELICASE FAMILY"/>
    <property type="match status" value="1"/>
</dbReference>
<feature type="compositionally biased region" description="Polar residues" evidence="7">
    <location>
        <begin position="22"/>
        <end position="33"/>
    </location>
</feature>
<feature type="region of interest" description="Disordered" evidence="7">
    <location>
        <begin position="569"/>
        <end position="590"/>
    </location>
</feature>
<evidence type="ECO:0000256" key="2">
    <source>
        <dbReference type="ARBA" id="ARBA00022741"/>
    </source>
</evidence>
<dbReference type="InterPro" id="IPR001650">
    <property type="entry name" value="Helicase_C-like"/>
</dbReference>
<dbReference type="InterPro" id="IPR001965">
    <property type="entry name" value="Znf_PHD"/>
</dbReference>
<feature type="domain" description="Helicase ATP-binding" evidence="8">
    <location>
        <begin position="261"/>
        <end position="467"/>
    </location>
</feature>
<dbReference type="Pfam" id="PF00271">
    <property type="entry name" value="Helicase_C"/>
    <property type="match status" value="1"/>
</dbReference>
<evidence type="ECO:0000256" key="1">
    <source>
        <dbReference type="ARBA" id="ARBA00022723"/>
    </source>
</evidence>
<evidence type="ECO:0000259" key="9">
    <source>
        <dbReference type="PROSITE" id="PS51194"/>
    </source>
</evidence>
<keyword evidence="11" id="KW-1185">Reference proteome</keyword>
<protein>
    <submittedName>
        <fullName evidence="10">Chromatin remodelling complex atpase chain isw1</fullName>
    </submittedName>
</protein>
<dbReference type="OrthoDB" id="448448at2759"/>
<gene>
    <name evidence="10" type="ORF">PMIN01_01877</name>
</gene>
<accession>A0A9P6GQA4</accession>
<evidence type="ECO:0000313" key="10">
    <source>
        <dbReference type="EMBL" id="KAF9739243.1"/>
    </source>
</evidence>
<comment type="caution">
    <text evidence="10">The sequence shown here is derived from an EMBL/GenBank/DDBJ whole genome shotgun (WGS) entry which is preliminary data.</text>
</comment>
<dbReference type="SMART" id="SM00487">
    <property type="entry name" value="DEXDc"/>
    <property type="match status" value="1"/>
</dbReference>
<name>A0A9P6GQA4_9PLEO</name>
<dbReference type="SMART" id="SM00490">
    <property type="entry name" value="HELICc"/>
    <property type="match status" value="1"/>
</dbReference>
<dbReference type="SUPFAM" id="SSF57903">
    <property type="entry name" value="FYVE/PHD zinc finger"/>
    <property type="match status" value="1"/>
</dbReference>
<evidence type="ECO:0000259" key="8">
    <source>
        <dbReference type="PROSITE" id="PS51192"/>
    </source>
</evidence>
<feature type="region of interest" description="Disordered" evidence="7">
    <location>
        <begin position="1167"/>
        <end position="1240"/>
    </location>
</feature>
<dbReference type="InterPro" id="IPR013083">
    <property type="entry name" value="Znf_RING/FYVE/PHD"/>
</dbReference>
<feature type="region of interest" description="Disordered" evidence="7">
    <location>
        <begin position="20"/>
        <end position="179"/>
    </location>
</feature>
<evidence type="ECO:0000256" key="3">
    <source>
        <dbReference type="ARBA" id="ARBA00022771"/>
    </source>
</evidence>
<keyword evidence="6" id="KW-0067">ATP-binding</keyword>
<feature type="compositionally biased region" description="Polar residues" evidence="7">
    <location>
        <begin position="1175"/>
        <end position="1188"/>
    </location>
</feature>
<evidence type="ECO:0000256" key="6">
    <source>
        <dbReference type="ARBA" id="ARBA00022840"/>
    </source>
</evidence>
<dbReference type="Gene3D" id="3.40.50.300">
    <property type="entry name" value="P-loop containing nucleotide triphosphate hydrolases"/>
    <property type="match status" value="1"/>
</dbReference>
<dbReference type="InterPro" id="IPR038718">
    <property type="entry name" value="SNF2-like_sf"/>
</dbReference>